<feature type="compositionally biased region" description="Low complexity" evidence="1">
    <location>
        <begin position="651"/>
        <end position="663"/>
    </location>
</feature>
<evidence type="ECO:0000313" key="3">
    <source>
        <dbReference type="Proteomes" id="UP000326565"/>
    </source>
</evidence>
<dbReference type="SMART" id="SM00384">
    <property type="entry name" value="AT_hook"/>
    <property type="match status" value="2"/>
</dbReference>
<feature type="compositionally biased region" description="Polar residues" evidence="1">
    <location>
        <begin position="207"/>
        <end position="220"/>
    </location>
</feature>
<evidence type="ECO:0000313" key="2">
    <source>
        <dbReference type="EMBL" id="KAB8078924.1"/>
    </source>
</evidence>
<dbReference type="AlphaFoldDB" id="A0A5N5XHA4"/>
<feature type="compositionally biased region" description="Basic and acidic residues" evidence="1">
    <location>
        <begin position="438"/>
        <end position="464"/>
    </location>
</feature>
<feature type="compositionally biased region" description="Basic residues" evidence="1">
    <location>
        <begin position="187"/>
        <end position="196"/>
    </location>
</feature>
<feature type="compositionally biased region" description="Polar residues" evidence="1">
    <location>
        <begin position="58"/>
        <end position="68"/>
    </location>
</feature>
<protein>
    <recommendedName>
        <fullName evidence="4">AT DNA binding protein</fullName>
    </recommendedName>
</protein>
<feature type="compositionally biased region" description="Polar residues" evidence="1">
    <location>
        <begin position="466"/>
        <end position="484"/>
    </location>
</feature>
<feature type="compositionally biased region" description="Acidic residues" evidence="1">
    <location>
        <begin position="712"/>
        <end position="721"/>
    </location>
</feature>
<feature type="compositionally biased region" description="Polar residues" evidence="1">
    <location>
        <begin position="300"/>
        <end position="319"/>
    </location>
</feature>
<proteinExistence type="predicted"/>
<feature type="region of interest" description="Disordered" evidence="1">
    <location>
        <begin position="805"/>
        <end position="951"/>
    </location>
</feature>
<feature type="compositionally biased region" description="Polar residues" evidence="1">
    <location>
        <begin position="754"/>
        <end position="765"/>
    </location>
</feature>
<feature type="region of interest" description="Disordered" evidence="1">
    <location>
        <begin position="30"/>
        <end position="276"/>
    </location>
</feature>
<evidence type="ECO:0008006" key="4">
    <source>
        <dbReference type="Google" id="ProtNLM"/>
    </source>
</evidence>
<feature type="compositionally biased region" description="Basic and acidic residues" evidence="1">
    <location>
        <begin position="744"/>
        <end position="753"/>
    </location>
</feature>
<feature type="compositionally biased region" description="Polar residues" evidence="1">
    <location>
        <begin position="915"/>
        <end position="934"/>
    </location>
</feature>
<dbReference type="OrthoDB" id="3946221at2759"/>
<feature type="compositionally biased region" description="Basic and acidic residues" evidence="1">
    <location>
        <begin position="670"/>
        <end position="684"/>
    </location>
</feature>
<dbReference type="InterPro" id="IPR017956">
    <property type="entry name" value="AT_hook_DNA-bd_motif"/>
</dbReference>
<feature type="compositionally biased region" description="Basic and acidic residues" evidence="1">
    <location>
        <begin position="620"/>
        <end position="640"/>
    </location>
</feature>
<dbReference type="GO" id="GO:0003677">
    <property type="term" value="F:DNA binding"/>
    <property type="evidence" value="ECO:0007669"/>
    <property type="project" value="InterPro"/>
</dbReference>
<keyword evidence="3" id="KW-1185">Reference proteome</keyword>
<dbReference type="Proteomes" id="UP000326565">
    <property type="component" value="Unassembled WGS sequence"/>
</dbReference>
<reference evidence="2 3" key="1">
    <citation type="submission" date="2019-04" db="EMBL/GenBank/DDBJ databases">
        <title>Friends and foes A comparative genomics study of 23 Aspergillus species from section Flavi.</title>
        <authorList>
            <consortium name="DOE Joint Genome Institute"/>
            <person name="Kjaerbolling I."/>
            <person name="Vesth T."/>
            <person name="Frisvad J.C."/>
            <person name="Nybo J.L."/>
            <person name="Theobald S."/>
            <person name="Kildgaard S."/>
            <person name="Isbrandt T."/>
            <person name="Kuo A."/>
            <person name="Sato A."/>
            <person name="Lyhne E.K."/>
            <person name="Kogle M.E."/>
            <person name="Wiebenga A."/>
            <person name="Kun R.S."/>
            <person name="Lubbers R.J."/>
            <person name="Makela M.R."/>
            <person name="Barry K."/>
            <person name="Chovatia M."/>
            <person name="Clum A."/>
            <person name="Daum C."/>
            <person name="Haridas S."/>
            <person name="He G."/>
            <person name="LaButti K."/>
            <person name="Lipzen A."/>
            <person name="Mondo S."/>
            <person name="Riley R."/>
            <person name="Salamov A."/>
            <person name="Simmons B.A."/>
            <person name="Magnuson J.K."/>
            <person name="Henrissat B."/>
            <person name="Mortensen U.H."/>
            <person name="Larsen T.O."/>
            <person name="Devries R.P."/>
            <person name="Grigoriev I.V."/>
            <person name="Machida M."/>
            <person name="Baker S.E."/>
            <person name="Andersen M.R."/>
        </authorList>
    </citation>
    <scope>NUCLEOTIDE SEQUENCE [LARGE SCALE GENOMIC DNA]</scope>
    <source>
        <strain evidence="2 3">CBS 151.66</strain>
    </source>
</reference>
<name>A0A5N5XHA4_9EURO</name>
<feature type="compositionally biased region" description="Gly residues" evidence="1">
    <location>
        <begin position="173"/>
        <end position="183"/>
    </location>
</feature>
<accession>A0A5N5XHA4</accession>
<feature type="compositionally biased region" description="Polar residues" evidence="1">
    <location>
        <begin position="258"/>
        <end position="271"/>
    </location>
</feature>
<dbReference type="EMBL" id="ML732154">
    <property type="protein sequence ID" value="KAB8078924.1"/>
    <property type="molecule type" value="Genomic_DNA"/>
</dbReference>
<sequence length="1187" mass="132990">MYSLSPSSSPDILGPPGDVDYLVSSPIKPFSGRQSFMSPANFKLLKTPRSGKGRRSRISLSPTKSSHSIRFDDVVLPGSPTTKLNGRQRPLSPDKVPPDGNVSPWRIRVTLEATQDEEMEEGSPSRKRPRHATMTTKIPLKDEADNLEQTPRKRRGRPRKSDILDQNTTPNGGSPGHTPGPGGASAQKRKRGRPRKHFPEPDVVHITSEQVANAEMNQQPVVEPEPRWSPLNLGADGESDDDLPDDQGFAEPIEGDNQMDQPANSPWNRSPQVEYERTYDTPNVHNVEGVYRQHDDDNIHSTPSKMPSPSRGSQIISPDNTLYAGHTPRRMRLYPTPTSSSLVDEERQEQGIANAVSSDRFRRSGVHTTNDPTDEHREFDSIMESEGFSMVSLDTLPSAKQHGLNANPKVAKGALKPFLERENNGVLKRKASVSNQGNREDTGLTKQLERSSPEQEQATTDHRFTRTYSSPTSPALVSAQTSSKMQRRPTSRFVRLIRAGIALESALRRPHNRGYSRDLLSPEMHEPQDRIPDLDSSRRRLELLFSDFDSNLRHELQAALTFGQLLAMRRIQTETEKAREAPATETISKPTPGALSERSESRTPSRVLGGRRNYDTPGSEMRRRMTEWQQEREAISREIRMANSSQVIVIDSDGSGPSSPEGGVDAPGSGDEHDWGSDIDRGDVDGPFAHDQVEAIGDDDSNEEKQEQKQEGDDDDDDGYEDIWQQEANERGDLSDRSLISYHPQDRVNDRQESSPLTNSPTSERSAVGVSYSPAYWTNGHDKVPFLGKSRISKLREQDVDLSTLLRAEDTPKRSRYYYGKSSPSSTESGRDMGQLQSTAAFHGEEMEHGYEEEEEEEEGGDKGGLLEEPPQSEDYLESSPYRAPGEETFQIDPTTNFENARQHSDLWLEGNGDENISNAVSPESQTVHETSAITPKHPPPSSAGKQASSWLQKISSLTPRWLKAPKRKSFEHPLSSVHDETSEDEDEQGVVNVAAAHSDDEFHPGNVEGHHTEEMPRLHRDHEQQSFSNPLVDKPYTSPSVEAKDEIYERPLPLAVSDYFSDDHYILLRRLYRLAKRHPERFPYYPGPGRSDIIGDWIWTSDGLHGVPITERQFAIIDRFVQELAKADILAGGTGQVGWTEADLHRRLISIIIGEQIREEANAQLYEEQARGGLSRRKRAPRSSWY</sequence>
<feature type="compositionally biased region" description="Acidic residues" evidence="1">
    <location>
        <begin position="851"/>
        <end position="860"/>
    </location>
</feature>
<organism evidence="2 3">
    <name type="scientific">Aspergillus leporis</name>
    <dbReference type="NCBI Taxonomy" id="41062"/>
    <lineage>
        <taxon>Eukaryota</taxon>
        <taxon>Fungi</taxon>
        <taxon>Dikarya</taxon>
        <taxon>Ascomycota</taxon>
        <taxon>Pezizomycotina</taxon>
        <taxon>Eurotiomycetes</taxon>
        <taxon>Eurotiomycetidae</taxon>
        <taxon>Eurotiales</taxon>
        <taxon>Aspergillaceae</taxon>
        <taxon>Aspergillus</taxon>
        <taxon>Aspergillus subgen. Circumdati</taxon>
    </lineage>
</organism>
<evidence type="ECO:0000256" key="1">
    <source>
        <dbReference type="SAM" id="MobiDB-lite"/>
    </source>
</evidence>
<feature type="region of interest" description="Disordered" evidence="1">
    <location>
        <begin position="576"/>
        <end position="769"/>
    </location>
</feature>
<gene>
    <name evidence="2" type="ORF">BDV29DRAFT_120464</name>
</gene>
<feature type="region of interest" description="Disordered" evidence="1">
    <location>
        <begin position="294"/>
        <end position="319"/>
    </location>
</feature>
<feature type="region of interest" description="Disordered" evidence="1">
    <location>
        <begin position="421"/>
        <end position="489"/>
    </location>
</feature>